<evidence type="ECO:0000256" key="4">
    <source>
        <dbReference type="ARBA" id="ARBA00022842"/>
    </source>
</evidence>
<comment type="cofactor">
    <cofactor evidence="1">
        <name>Mg(2+)</name>
        <dbReference type="ChEBI" id="CHEBI:18420"/>
    </cofactor>
</comment>
<sequence length="284" mass="30198">MAGTDAQAAAAWHEPVGELLSRGVDERGAPVSVRRVRPGVAELSWTSSPPDGGAPASPGVRAAVEQAFAGGLVRVESRVPVTELDRVRTAARAGLRREGVLRGGADSHDTLLLARLAGDPAPDTRDGFMAMLNAGLPTKRVISHGLLRDPAGRVLLCELTYKPEWDLPGGVVEPGESPREGVRREVREEIGLDVESPRLVTVNWLPSWRSWDDACVFVFDLGVHDPTVTDRLTLQPTEIAAVHWCDVAEVARHAAAATARLLAYLAELPAGSPYLEGGADVTGP</sequence>
<dbReference type="SUPFAM" id="SSF55811">
    <property type="entry name" value="Nudix"/>
    <property type="match status" value="1"/>
</dbReference>
<evidence type="ECO:0000313" key="7">
    <source>
        <dbReference type="EMBL" id="CAA9346334.1"/>
    </source>
</evidence>
<dbReference type="PANTHER" id="PTHR43046">
    <property type="entry name" value="GDP-MANNOSE MANNOSYL HYDROLASE"/>
    <property type="match status" value="1"/>
</dbReference>
<dbReference type="PROSITE" id="PS51462">
    <property type="entry name" value="NUDIX"/>
    <property type="match status" value="1"/>
</dbReference>
<dbReference type="Pfam" id="PF00293">
    <property type="entry name" value="NUDIX"/>
    <property type="match status" value="1"/>
</dbReference>
<evidence type="ECO:0000259" key="6">
    <source>
        <dbReference type="PROSITE" id="PS51462"/>
    </source>
</evidence>
<evidence type="ECO:0000256" key="2">
    <source>
        <dbReference type="ARBA" id="ARBA00005582"/>
    </source>
</evidence>
<dbReference type="Gene3D" id="3.90.79.10">
    <property type="entry name" value="Nucleoside Triphosphate Pyrophosphohydrolase"/>
    <property type="match status" value="1"/>
</dbReference>
<evidence type="ECO:0000256" key="1">
    <source>
        <dbReference type="ARBA" id="ARBA00001946"/>
    </source>
</evidence>
<dbReference type="InterPro" id="IPR020084">
    <property type="entry name" value="NUDIX_hydrolase_CS"/>
</dbReference>
<dbReference type="InterPro" id="IPR020476">
    <property type="entry name" value="Nudix_hydrolase"/>
</dbReference>
<evidence type="ECO:0000256" key="5">
    <source>
        <dbReference type="RuleBase" id="RU003476"/>
    </source>
</evidence>
<gene>
    <name evidence="7" type="ORF">AVDCRST_MAG29-1917</name>
</gene>
<dbReference type="EMBL" id="CADCUG010000118">
    <property type="protein sequence ID" value="CAA9346334.1"/>
    <property type="molecule type" value="Genomic_DNA"/>
</dbReference>
<dbReference type="PANTHER" id="PTHR43046:SF12">
    <property type="entry name" value="GDP-MANNOSE MANNOSYL HYDROLASE"/>
    <property type="match status" value="1"/>
</dbReference>
<reference evidence="7" key="1">
    <citation type="submission" date="2020-02" db="EMBL/GenBank/DDBJ databases">
        <authorList>
            <person name="Meier V. D."/>
        </authorList>
    </citation>
    <scope>NUCLEOTIDE SEQUENCE</scope>
    <source>
        <strain evidence="7">AVDCRST_MAG29</strain>
    </source>
</reference>
<dbReference type="AlphaFoldDB" id="A0A6J4M2I6"/>
<dbReference type="InterPro" id="IPR015797">
    <property type="entry name" value="NUDIX_hydrolase-like_dom_sf"/>
</dbReference>
<dbReference type="GO" id="GO:0016787">
    <property type="term" value="F:hydrolase activity"/>
    <property type="evidence" value="ECO:0007669"/>
    <property type="project" value="UniProtKB-KW"/>
</dbReference>
<keyword evidence="4" id="KW-0460">Magnesium</keyword>
<feature type="domain" description="Nudix hydrolase" evidence="6">
    <location>
        <begin position="137"/>
        <end position="267"/>
    </location>
</feature>
<dbReference type="PRINTS" id="PR00502">
    <property type="entry name" value="NUDIXFAMILY"/>
</dbReference>
<proteinExistence type="inferred from homology"/>
<organism evidence="7">
    <name type="scientific">uncultured Nocardioidaceae bacterium</name>
    <dbReference type="NCBI Taxonomy" id="253824"/>
    <lineage>
        <taxon>Bacteria</taxon>
        <taxon>Bacillati</taxon>
        <taxon>Actinomycetota</taxon>
        <taxon>Actinomycetes</taxon>
        <taxon>Propionibacteriales</taxon>
        <taxon>Nocardioidaceae</taxon>
        <taxon>environmental samples</taxon>
    </lineage>
</organism>
<keyword evidence="3 5" id="KW-0378">Hydrolase</keyword>
<dbReference type="CDD" id="cd18876">
    <property type="entry name" value="NUDIX_Hydrolase"/>
    <property type="match status" value="1"/>
</dbReference>
<name>A0A6J4M2I6_9ACTN</name>
<accession>A0A6J4M2I6</accession>
<protein>
    <submittedName>
        <fullName evidence="7">ATP/GTP-binding protein</fullName>
    </submittedName>
</protein>
<dbReference type="PROSITE" id="PS00893">
    <property type="entry name" value="NUDIX_BOX"/>
    <property type="match status" value="1"/>
</dbReference>
<evidence type="ECO:0000256" key="3">
    <source>
        <dbReference type="ARBA" id="ARBA00022801"/>
    </source>
</evidence>
<dbReference type="InterPro" id="IPR000086">
    <property type="entry name" value="NUDIX_hydrolase_dom"/>
</dbReference>
<comment type="similarity">
    <text evidence="2 5">Belongs to the Nudix hydrolase family.</text>
</comment>